<keyword evidence="8" id="KW-1185">Reference proteome</keyword>
<dbReference type="Gene3D" id="3.30.1740.10">
    <property type="entry name" value="Zinc finger, PARP-type"/>
    <property type="match status" value="2"/>
</dbReference>
<evidence type="ECO:0000256" key="5">
    <source>
        <dbReference type="ARBA" id="ARBA00023242"/>
    </source>
</evidence>
<feature type="domain" description="PARP-type" evidence="6">
    <location>
        <begin position="20"/>
        <end position="66"/>
    </location>
</feature>
<dbReference type="EMBL" id="JABFUD020000021">
    <property type="protein sequence ID" value="KAI5063068.1"/>
    <property type="molecule type" value="Genomic_DNA"/>
</dbReference>
<dbReference type="GO" id="GO:0003677">
    <property type="term" value="F:DNA binding"/>
    <property type="evidence" value="ECO:0007669"/>
    <property type="project" value="InterPro"/>
</dbReference>
<accession>A0A9D4Z5E8</accession>
<organism evidence="7 8">
    <name type="scientific">Adiantum capillus-veneris</name>
    <name type="common">Maidenhair fern</name>
    <dbReference type="NCBI Taxonomy" id="13818"/>
    <lineage>
        <taxon>Eukaryota</taxon>
        <taxon>Viridiplantae</taxon>
        <taxon>Streptophyta</taxon>
        <taxon>Embryophyta</taxon>
        <taxon>Tracheophyta</taxon>
        <taxon>Polypodiopsida</taxon>
        <taxon>Polypodiidae</taxon>
        <taxon>Polypodiales</taxon>
        <taxon>Pteridineae</taxon>
        <taxon>Pteridaceae</taxon>
        <taxon>Vittarioideae</taxon>
        <taxon>Adiantum</taxon>
    </lineage>
</organism>
<dbReference type="InterPro" id="IPR001510">
    <property type="entry name" value="Znf_PARP"/>
</dbReference>
<dbReference type="Proteomes" id="UP000886520">
    <property type="component" value="Chromosome 21"/>
</dbReference>
<keyword evidence="2" id="KW-0479">Metal-binding</keyword>
<gene>
    <name evidence="7" type="ORF">GOP47_0021615</name>
</gene>
<dbReference type="InterPro" id="IPR036957">
    <property type="entry name" value="Znf_PARP_sf"/>
</dbReference>
<keyword evidence="4" id="KW-0862">Zinc</keyword>
<dbReference type="AlphaFoldDB" id="A0A9D4Z5E8"/>
<protein>
    <recommendedName>
        <fullName evidence="6">PARP-type domain-containing protein</fullName>
    </recommendedName>
</protein>
<proteinExistence type="predicted"/>
<comment type="caution">
    <text evidence="7">The sequence shown here is derived from an EMBL/GenBank/DDBJ whole genome shotgun (WGS) entry which is preliminary data.</text>
</comment>
<dbReference type="GO" id="GO:0005634">
    <property type="term" value="C:nucleus"/>
    <property type="evidence" value="ECO:0007669"/>
    <property type="project" value="UniProtKB-SubCell"/>
</dbReference>
<evidence type="ECO:0000256" key="2">
    <source>
        <dbReference type="ARBA" id="ARBA00022723"/>
    </source>
</evidence>
<sequence>MATPPQLFKAEVVSATQFEGYMTVWNHASCIFKKKAQIKLLEDIEGIDNLRWDDQQKVRAYFENSAPSCGGDSAKGVADGDYAIEATKSSQAACKSCNEKIEKGQYDVKHGVYGIVPDGQYPDVSYVSDTISNVALESGRLDVLGIGRRELSLSVNVPSVPPSEMEALLELKAHITMAYTILSEVMTRSSQRGRRFKVECKG</sequence>
<keyword evidence="3" id="KW-0863">Zinc-finger</keyword>
<comment type="subcellular location">
    <subcellularLocation>
        <location evidence="1">Nucleus</location>
    </subcellularLocation>
</comment>
<evidence type="ECO:0000313" key="8">
    <source>
        <dbReference type="Proteomes" id="UP000886520"/>
    </source>
</evidence>
<dbReference type="PROSITE" id="PS50064">
    <property type="entry name" value="ZF_PARP_2"/>
    <property type="match status" value="2"/>
</dbReference>
<dbReference type="SUPFAM" id="SSF57716">
    <property type="entry name" value="Glucocorticoid receptor-like (DNA-binding domain)"/>
    <property type="match status" value="1"/>
</dbReference>
<evidence type="ECO:0000256" key="4">
    <source>
        <dbReference type="ARBA" id="ARBA00022833"/>
    </source>
</evidence>
<dbReference type="GO" id="GO:0008270">
    <property type="term" value="F:zinc ion binding"/>
    <property type="evidence" value="ECO:0007669"/>
    <property type="project" value="UniProtKB-KW"/>
</dbReference>
<evidence type="ECO:0000256" key="3">
    <source>
        <dbReference type="ARBA" id="ARBA00022771"/>
    </source>
</evidence>
<dbReference type="SMART" id="SM01336">
    <property type="entry name" value="zf-PARP"/>
    <property type="match status" value="1"/>
</dbReference>
<reference evidence="7" key="1">
    <citation type="submission" date="2021-01" db="EMBL/GenBank/DDBJ databases">
        <title>Adiantum capillus-veneris genome.</title>
        <authorList>
            <person name="Fang Y."/>
            <person name="Liao Q."/>
        </authorList>
    </citation>
    <scope>NUCLEOTIDE SEQUENCE</scope>
    <source>
        <strain evidence="7">H3</strain>
        <tissue evidence="7">Leaf</tissue>
    </source>
</reference>
<keyword evidence="5" id="KW-0539">Nucleus</keyword>
<name>A0A9D4Z5E8_ADICA</name>
<evidence type="ECO:0000256" key="1">
    <source>
        <dbReference type="ARBA" id="ARBA00004123"/>
    </source>
</evidence>
<dbReference type="OrthoDB" id="2017365at2759"/>
<feature type="domain" description="PARP-type" evidence="6">
    <location>
        <begin position="82"/>
        <end position="122"/>
    </location>
</feature>
<evidence type="ECO:0000259" key="6">
    <source>
        <dbReference type="PROSITE" id="PS50064"/>
    </source>
</evidence>
<evidence type="ECO:0000313" key="7">
    <source>
        <dbReference type="EMBL" id="KAI5063068.1"/>
    </source>
</evidence>